<keyword evidence="3" id="KW-1185">Reference proteome</keyword>
<feature type="domain" description="PD-(D/E)XK endonuclease-like" evidence="1">
    <location>
        <begin position="603"/>
        <end position="784"/>
    </location>
</feature>
<dbReference type="AlphaFoldDB" id="A0A512AR76"/>
<dbReference type="InterPro" id="IPR027417">
    <property type="entry name" value="P-loop_NTPase"/>
</dbReference>
<dbReference type="SUPFAM" id="SSF52540">
    <property type="entry name" value="P-loop containing nucleoside triphosphate hydrolases"/>
    <property type="match status" value="1"/>
</dbReference>
<evidence type="ECO:0000259" key="1">
    <source>
        <dbReference type="Pfam" id="PF12705"/>
    </source>
</evidence>
<proteinExistence type="predicted"/>
<dbReference type="OrthoDB" id="5401254at2"/>
<name>A0A512AR76_9SPHN</name>
<accession>A0A512AR76</accession>
<reference evidence="2 3" key="1">
    <citation type="submission" date="2019-07" db="EMBL/GenBank/DDBJ databases">
        <title>Whole genome shotgun sequence of Novosphingobium sediminis NBRC 106119.</title>
        <authorList>
            <person name="Hosoyama A."/>
            <person name="Uohara A."/>
            <person name="Ohji S."/>
            <person name="Ichikawa N."/>
        </authorList>
    </citation>
    <scope>NUCLEOTIDE SEQUENCE [LARGE SCALE GENOMIC DNA]</scope>
    <source>
        <strain evidence="2 3">NBRC 106119</strain>
    </source>
</reference>
<gene>
    <name evidence="2" type="ORF">NSE01_40450</name>
</gene>
<protein>
    <recommendedName>
        <fullName evidence="1">PD-(D/E)XK endonuclease-like domain-containing protein</fullName>
    </recommendedName>
</protein>
<evidence type="ECO:0000313" key="3">
    <source>
        <dbReference type="Proteomes" id="UP000321464"/>
    </source>
</evidence>
<dbReference type="Gene3D" id="3.40.50.300">
    <property type="entry name" value="P-loop containing nucleotide triphosphate hydrolases"/>
    <property type="match status" value="2"/>
</dbReference>
<sequence>MFENCHLRIGHAPFASCMPLSPQLLASLYALPHCAEMPLREVLEAQSKDAPWAESFTVAPEQTATAVAAMLRHLMMATRDLEPGSIATAALATGGRARTNIEALRDLWFGNPAIVPSELAILKAFLACEAGDALQSLQVIWDRNSTQLTSLERAVLEHLESHHGKLDEDDIDYVRLVSAPKTCRASESILAGHVQRHLLDPSAPTVPIDDSLAVCSVRDALTECEAAAAIIQRWLAEDRTLSASEIGIILPSGPEYTHYLSEAFANAGLTASSLPAAPDRRNVGSEALLHFLQCRRRPAPAMALASLYCSPVLCWSPDVGSALANAVMAGDFHPMLVQDLNGKQAALFSLIRSASPATNGQLKEQIRSFLRLLSEDELLASDVAEAKQLASRLLATLGNGNDAAEAELEKAIQLAAAYQAPPCPRGPYYLGSISVMLAHEMPKRQFRRLLILGFNDGAYPPPPSGNPFFLDSEVEAISNTIGLQLPSQAKQLDASLDLFARQIGAASDQVIFLLSERDRSGSFLSASSSLPLISRLITGMDDPESLVVPLTYSEGTIWDRLVAWKPRPLVDPIEPIEVPTHYEFDLDLLSLRKKDDGTPRAQSPSRLEKLLISPLAWVLAELGAEHVSWQPEALDVMLRGSLAHEVFERLFPPGKDHPSDEVIEEKVPELLLERIRAIAPFLQTSAWAVERNTLEAEITKSAKHWSMVLKSLNAEIVGNEFWLSGTLFEHPVHGKADCLLRLPDGQPIVVDYKKSSSGTRRQRLQKGWDLQVDLYRRMTVRIDERSHEAVVRIGETLNGWSKQPAVAYHTLNDGNVLLNGIEVFDSTDVELVAGDIAVNALALISARFDALKAGRLETNTTADAKFFQKAAALGTYALEDSPLITAFMRDDTAPSVTLPDELDD</sequence>
<dbReference type="EMBL" id="BJYR01000039">
    <property type="protein sequence ID" value="GEO02213.1"/>
    <property type="molecule type" value="Genomic_DNA"/>
</dbReference>
<dbReference type="InterPro" id="IPR038726">
    <property type="entry name" value="PDDEXK_AddAB-type"/>
</dbReference>
<dbReference type="RefSeq" id="WP_147161428.1">
    <property type="nucleotide sequence ID" value="NZ_BJYR01000039.1"/>
</dbReference>
<dbReference type="Proteomes" id="UP000321464">
    <property type="component" value="Unassembled WGS sequence"/>
</dbReference>
<dbReference type="Pfam" id="PF12705">
    <property type="entry name" value="PDDEXK_1"/>
    <property type="match status" value="1"/>
</dbReference>
<comment type="caution">
    <text evidence="2">The sequence shown here is derived from an EMBL/GenBank/DDBJ whole genome shotgun (WGS) entry which is preliminary data.</text>
</comment>
<dbReference type="InterPro" id="IPR011604">
    <property type="entry name" value="PDDEXK-like_dom_sf"/>
</dbReference>
<organism evidence="2 3">
    <name type="scientific">Novosphingobium sediminis</name>
    <dbReference type="NCBI Taxonomy" id="707214"/>
    <lineage>
        <taxon>Bacteria</taxon>
        <taxon>Pseudomonadati</taxon>
        <taxon>Pseudomonadota</taxon>
        <taxon>Alphaproteobacteria</taxon>
        <taxon>Sphingomonadales</taxon>
        <taxon>Sphingomonadaceae</taxon>
        <taxon>Novosphingobium</taxon>
    </lineage>
</organism>
<evidence type="ECO:0000313" key="2">
    <source>
        <dbReference type="EMBL" id="GEO02213.1"/>
    </source>
</evidence>
<dbReference type="Gene3D" id="3.90.320.10">
    <property type="match status" value="1"/>
</dbReference>